<dbReference type="InterPro" id="IPR051121">
    <property type="entry name" value="FAH"/>
</dbReference>
<evidence type="ECO:0000256" key="3">
    <source>
        <dbReference type="ARBA" id="ARBA00022723"/>
    </source>
</evidence>
<evidence type="ECO:0000313" key="6">
    <source>
        <dbReference type="Proteomes" id="UP000198900"/>
    </source>
</evidence>
<dbReference type="InterPro" id="IPR011234">
    <property type="entry name" value="Fumarylacetoacetase-like_C"/>
</dbReference>
<dbReference type="GO" id="GO:0046872">
    <property type="term" value="F:metal ion binding"/>
    <property type="evidence" value="ECO:0007669"/>
    <property type="project" value="UniProtKB-KW"/>
</dbReference>
<keyword evidence="6" id="KW-1185">Reference proteome</keyword>
<evidence type="ECO:0000313" key="5">
    <source>
        <dbReference type="EMBL" id="SDH25222.1"/>
    </source>
</evidence>
<evidence type="ECO:0000256" key="1">
    <source>
        <dbReference type="ARBA" id="ARBA00001946"/>
    </source>
</evidence>
<sequence length="317" mass="34840">MKYQLFSYSLDGFGRQIGISIGSGLYSLKSCAVACDTAVVGDQTFDQIIAGWSTFGPKLTEMVDDLYRGKAEQIKPLDASTVSFLPLFDTPGIIYGAGANYKDHVEAMAKAFNMNLETNPKAAGVKPWHFQKAGRSTLAAHEQSVTYPAHTEKLDYEAELAVLIGRTARFVDVDSALEYVAGYTCANDLSARDNLRRENVDPSSPFRFDWIGHKSFPGSCPLGAFFTPAEFIATPEDLDIKCWVNDELRQDSNTSNHLYSVADQIAYLSERVELYPGDIILTGTPAGVGMESGTFLKRGDTVRVWIESIGELQNTIK</sequence>
<dbReference type="InterPro" id="IPR036663">
    <property type="entry name" value="Fumarylacetoacetase_C_sf"/>
</dbReference>
<organism evidence="5 6">
    <name type="scientific">Paraburkholderia steynii</name>
    <dbReference type="NCBI Taxonomy" id="1245441"/>
    <lineage>
        <taxon>Bacteria</taxon>
        <taxon>Pseudomonadati</taxon>
        <taxon>Pseudomonadota</taxon>
        <taxon>Betaproteobacteria</taxon>
        <taxon>Burkholderiales</taxon>
        <taxon>Burkholderiaceae</taxon>
        <taxon>Paraburkholderia</taxon>
    </lineage>
</organism>
<dbReference type="AlphaFoldDB" id="A0A7Z7B6D6"/>
<dbReference type="GO" id="GO:0003824">
    <property type="term" value="F:catalytic activity"/>
    <property type="evidence" value="ECO:0007669"/>
    <property type="project" value="InterPro"/>
</dbReference>
<feature type="domain" description="Fumarylacetoacetase-like C-terminal" evidence="4">
    <location>
        <begin position="94"/>
        <end position="316"/>
    </location>
</feature>
<dbReference type="RefSeq" id="WP_091776361.1">
    <property type="nucleotide sequence ID" value="NZ_FNDI01000003.1"/>
</dbReference>
<dbReference type="SUPFAM" id="SSF56529">
    <property type="entry name" value="FAH"/>
    <property type="match status" value="1"/>
</dbReference>
<evidence type="ECO:0000259" key="4">
    <source>
        <dbReference type="Pfam" id="PF01557"/>
    </source>
</evidence>
<comment type="cofactor">
    <cofactor evidence="1">
        <name>Mg(2+)</name>
        <dbReference type="ChEBI" id="CHEBI:18420"/>
    </cofactor>
</comment>
<dbReference type="Gene3D" id="3.90.850.10">
    <property type="entry name" value="Fumarylacetoacetase-like, C-terminal domain"/>
    <property type="match status" value="1"/>
</dbReference>
<comment type="caution">
    <text evidence="5">The sequence shown here is derived from an EMBL/GenBank/DDBJ whole genome shotgun (WGS) entry which is preliminary data.</text>
</comment>
<gene>
    <name evidence="5" type="ORF">SAMN04487926_10380</name>
</gene>
<dbReference type="GO" id="GO:0044281">
    <property type="term" value="P:small molecule metabolic process"/>
    <property type="evidence" value="ECO:0007669"/>
    <property type="project" value="UniProtKB-ARBA"/>
</dbReference>
<dbReference type="PANTHER" id="PTHR42796:SF4">
    <property type="entry name" value="FUMARYLACETOACETATE HYDROLASE DOMAIN-CONTAINING PROTEIN 2A"/>
    <property type="match status" value="1"/>
</dbReference>
<evidence type="ECO:0000256" key="2">
    <source>
        <dbReference type="ARBA" id="ARBA00010211"/>
    </source>
</evidence>
<dbReference type="PANTHER" id="PTHR42796">
    <property type="entry name" value="FUMARYLACETOACETATE HYDROLASE DOMAIN-CONTAINING PROTEIN 2A-RELATED"/>
    <property type="match status" value="1"/>
</dbReference>
<name>A0A7Z7B6D6_9BURK</name>
<protein>
    <submittedName>
        <fullName evidence="5">2-keto-4-pentenoate hydratase/2-oxohepta-3-ene-1,7-dioic acid hydratase (Catechol pathway)</fullName>
    </submittedName>
</protein>
<dbReference type="EMBL" id="FNDI01000003">
    <property type="protein sequence ID" value="SDH25222.1"/>
    <property type="molecule type" value="Genomic_DNA"/>
</dbReference>
<dbReference type="Proteomes" id="UP000198900">
    <property type="component" value="Unassembled WGS sequence"/>
</dbReference>
<proteinExistence type="inferred from homology"/>
<comment type="similarity">
    <text evidence="2">Belongs to the FAH family.</text>
</comment>
<accession>A0A7Z7B6D6</accession>
<dbReference type="Pfam" id="PF01557">
    <property type="entry name" value="FAA_hydrolase"/>
    <property type="match status" value="1"/>
</dbReference>
<keyword evidence="3" id="KW-0479">Metal-binding</keyword>
<reference evidence="5" key="1">
    <citation type="submission" date="2016-10" db="EMBL/GenBank/DDBJ databases">
        <authorList>
            <person name="Varghese N."/>
            <person name="Submissions S."/>
        </authorList>
    </citation>
    <scope>NUCLEOTIDE SEQUENCE [LARGE SCALE GENOMIC DNA]</scope>
    <source>
        <strain evidence="5">YR281</strain>
    </source>
</reference>